<sequence>MHVSTWLIFAVLAAVASPAIGRQGESSLRGVSNVKIFEPTHEWKVIEDDEQLPGGLWIRIDLTTGKKEARLLD</sequence>
<dbReference type="OrthoDB" id="448649at2759"/>
<accession>A0A485LJ21</accession>
<dbReference type="AlphaFoldDB" id="A0A485LJ21"/>
<evidence type="ECO:0000313" key="3">
    <source>
        <dbReference type="EMBL" id="VFT98166.1"/>
    </source>
</evidence>
<dbReference type="Proteomes" id="UP000332933">
    <property type="component" value="Unassembled WGS sequence"/>
</dbReference>
<evidence type="ECO:0000313" key="2">
    <source>
        <dbReference type="EMBL" id="KAF0686654.1"/>
    </source>
</evidence>
<keyword evidence="1" id="KW-0732">Signal</keyword>
<organism evidence="3 4">
    <name type="scientific">Aphanomyces stellatus</name>
    <dbReference type="NCBI Taxonomy" id="120398"/>
    <lineage>
        <taxon>Eukaryota</taxon>
        <taxon>Sar</taxon>
        <taxon>Stramenopiles</taxon>
        <taxon>Oomycota</taxon>
        <taxon>Saprolegniomycetes</taxon>
        <taxon>Saprolegniales</taxon>
        <taxon>Verrucalvaceae</taxon>
        <taxon>Aphanomyces</taxon>
    </lineage>
</organism>
<feature type="signal peptide" evidence="1">
    <location>
        <begin position="1"/>
        <end position="21"/>
    </location>
</feature>
<proteinExistence type="predicted"/>
<reference evidence="2" key="2">
    <citation type="submission" date="2019-06" db="EMBL/GenBank/DDBJ databases">
        <title>Genomics analysis of Aphanomyces spp. identifies a new class of oomycete effector associated with host adaptation.</title>
        <authorList>
            <person name="Gaulin E."/>
        </authorList>
    </citation>
    <scope>NUCLEOTIDE SEQUENCE</scope>
    <source>
        <strain evidence="2">CBS 578.67</strain>
    </source>
</reference>
<evidence type="ECO:0000256" key="1">
    <source>
        <dbReference type="SAM" id="SignalP"/>
    </source>
</evidence>
<keyword evidence="4" id="KW-1185">Reference proteome</keyword>
<name>A0A485LJ21_9STRA</name>
<evidence type="ECO:0000313" key="4">
    <source>
        <dbReference type="Proteomes" id="UP000332933"/>
    </source>
</evidence>
<dbReference type="EMBL" id="VJMH01006979">
    <property type="protein sequence ID" value="KAF0686654.1"/>
    <property type="molecule type" value="Genomic_DNA"/>
</dbReference>
<dbReference type="EMBL" id="CAADRA010007005">
    <property type="protein sequence ID" value="VFT98166.1"/>
    <property type="molecule type" value="Genomic_DNA"/>
</dbReference>
<gene>
    <name evidence="3" type="primary">Aste57867_21496</name>
    <name evidence="2" type="ORF">As57867_021427</name>
    <name evidence="3" type="ORF">ASTE57867_21496</name>
</gene>
<protein>
    <submittedName>
        <fullName evidence="3">Aste57867_21496 protein</fullName>
    </submittedName>
</protein>
<reference evidence="3 4" key="1">
    <citation type="submission" date="2019-03" db="EMBL/GenBank/DDBJ databases">
        <authorList>
            <person name="Gaulin E."/>
            <person name="Dumas B."/>
        </authorList>
    </citation>
    <scope>NUCLEOTIDE SEQUENCE [LARGE SCALE GENOMIC DNA]</scope>
    <source>
        <strain evidence="3">CBS 568.67</strain>
    </source>
</reference>
<feature type="chain" id="PRO_5036116538" evidence="1">
    <location>
        <begin position="22"/>
        <end position="73"/>
    </location>
</feature>